<dbReference type="Gene3D" id="3.90.940.10">
    <property type="match status" value="1"/>
</dbReference>
<evidence type="ECO:0000256" key="2">
    <source>
        <dbReference type="ARBA" id="ARBA00023163"/>
    </source>
</evidence>
<evidence type="ECO:0000313" key="4">
    <source>
        <dbReference type="Proteomes" id="UP000028667"/>
    </source>
</evidence>
<dbReference type="GO" id="GO:0006351">
    <property type="term" value="P:DNA-templated transcription"/>
    <property type="evidence" value="ECO:0007669"/>
    <property type="project" value="InterPro"/>
</dbReference>
<dbReference type="SUPFAM" id="SSF63562">
    <property type="entry name" value="RPB6/omega subunit-like"/>
    <property type="match status" value="1"/>
</dbReference>
<keyword evidence="1" id="KW-0240">DNA-directed RNA polymerase</keyword>
<keyword evidence="2" id="KW-0804">Transcription</keyword>
<dbReference type="RefSeq" id="YP_009052248.1">
    <property type="nucleotide sequence ID" value="NC_024697.1"/>
</dbReference>
<evidence type="ECO:0000256" key="1">
    <source>
        <dbReference type="ARBA" id="ARBA00022478"/>
    </source>
</evidence>
<dbReference type="Proteomes" id="UP000028667">
    <property type="component" value="Segment"/>
</dbReference>
<dbReference type="GO" id="GO:0003899">
    <property type="term" value="F:DNA-directed RNA polymerase activity"/>
    <property type="evidence" value="ECO:0007669"/>
    <property type="project" value="InterPro"/>
</dbReference>
<proteinExistence type="predicted"/>
<evidence type="ECO:0000313" key="3">
    <source>
        <dbReference type="EMBL" id="AII17076.1"/>
    </source>
</evidence>
<dbReference type="GeneID" id="20041628"/>
<dbReference type="GO" id="GO:0000428">
    <property type="term" value="C:DNA-directed RNA polymerase complex"/>
    <property type="evidence" value="ECO:0007669"/>
    <property type="project" value="UniProtKB-KW"/>
</dbReference>
<reference evidence="3 4" key="1">
    <citation type="journal article" date="2014" name="Virology">
        <title>Genome of brown tide virus (AaV), the little giant of the Megaviridae, elucidates NCLDV genome expansion and host-virus coevolution.</title>
        <authorList>
            <person name="Moniruzzaman M."/>
            <person name="LeCleir G.R."/>
            <person name="Brown C.M."/>
            <person name="Gobler C.J."/>
            <person name="Bidle K.D."/>
            <person name="Wilson W.H."/>
            <person name="Wilhelm S.W."/>
        </authorList>
    </citation>
    <scope>NUCLEOTIDE SEQUENCE [LARGE SCALE GENOMIC DNA]</scope>
    <source>
        <strain evidence="3">BtV-01</strain>
    </source>
</reference>
<dbReference type="GO" id="GO:0003677">
    <property type="term" value="F:DNA binding"/>
    <property type="evidence" value="ECO:0007669"/>
    <property type="project" value="InterPro"/>
</dbReference>
<dbReference type="InterPro" id="IPR036161">
    <property type="entry name" value="RPB6/omega-like_sf"/>
</dbReference>
<keyword evidence="4" id="KW-1185">Reference proteome</keyword>
<dbReference type="EMBL" id="KJ645900">
    <property type="protein sequence ID" value="AII17076.1"/>
    <property type="molecule type" value="Genomic_DNA"/>
</dbReference>
<protein>
    <submittedName>
        <fullName evidence="3">Putative DNA directed RNA polymerase K subunit</fullName>
    </submittedName>
</protein>
<organism evidence="3 4">
    <name type="scientific">Aureococcus anophagefferens virus</name>
    <dbReference type="NCBI Taxonomy" id="1474867"/>
    <lineage>
        <taxon>Viruses</taxon>
        <taxon>Varidnaviria</taxon>
        <taxon>Bamfordvirae</taxon>
        <taxon>Nucleocytoviricota</taxon>
        <taxon>Megaviricetes</taxon>
        <taxon>Imitervirales</taxon>
        <taxon>Schizomimiviridae</taxon>
        <taxon>Kratosvirus</taxon>
        <taxon>Kratosvirus quantuckense</taxon>
    </lineage>
</organism>
<name>A0A076FI06_9VIRU</name>
<sequence>MSMNVPSIMTKYEYAKIKGIRLQQLVDGFEPKVETTQNDTVESIFEKELKEKKIPLIITRKIGYEKFVDIKVSDMIINKFH</sequence>
<accession>A0A076FI06</accession>
<dbReference type="KEGG" id="vg:20041628"/>
<gene>
    <name evidence="3" type="ORF">AaV_174</name>
</gene>